<dbReference type="Proteomes" id="UP001498238">
    <property type="component" value="Unassembled WGS sequence"/>
</dbReference>
<name>A0ABN0SIU3_9MICO</name>
<organism evidence="1 2">
    <name type="scientific">Brevibacterium metallidurans</name>
    <dbReference type="NCBI Taxonomy" id="1482676"/>
    <lineage>
        <taxon>Bacteria</taxon>
        <taxon>Bacillati</taxon>
        <taxon>Actinomycetota</taxon>
        <taxon>Actinomycetes</taxon>
        <taxon>Micrococcales</taxon>
        <taxon>Brevibacteriaceae</taxon>
        <taxon>Brevibacterium</taxon>
    </lineage>
</organism>
<reference evidence="1 2" key="1">
    <citation type="submission" date="2024-01" db="EMBL/GenBank/DDBJ databases">
        <title>Characterization of antibiotic resistant novel bacterial strains and their environmental applications.</title>
        <authorList>
            <person name="Manzoor S."/>
            <person name="Abbas S."/>
            <person name="Arshad M."/>
            <person name="Ahmed I."/>
        </authorList>
    </citation>
    <scope>NUCLEOTIDE SEQUENCE [LARGE SCALE GENOMIC DNA]</scope>
    <source>
        <strain evidence="1 2">NCCP-602</strain>
    </source>
</reference>
<comment type="caution">
    <text evidence="1">The sequence shown here is derived from an EMBL/GenBank/DDBJ whole genome shotgun (WGS) entry which is preliminary data.</text>
</comment>
<protein>
    <submittedName>
        <fullName evidence="1">Uncharacterized protein</fullName>
    </submittedName>
</protein>
<proteinExistence type="predicted"/>
<dbReference type="EMBL" id="BAAAAF010000001">
    <property type="protein sequence ID" value="GAA0034117.1"/>
    <property type="molecule type" value="Genomic_DNA"/>
</dbReference>
<evidence type="ECO:0000313" key="2">
    <source>
        <dbReference type="Proteomes" id="UP001498238"/>
    </source>
</evidence>
<sequence>MRIGLIGPGIEEAEVLDDFVEEQPGSGPHRIEMRAVTGGIDRDDIGERGIGVDIEARDPRSIRATIIGSTATSPVKVREVRHRWSPAFPLRCGSVIPV</sequence>
<keyword evidence="2" id="KW-1185">Reference proteome</keyword>
<evidence type="ECO:0000313" key="1">
    <source>
        <dbReference type="EMBL" id="GAA0034117.1"/>
    </source>
</evidence>
<gene>
    <name evidence="1" type="ORF">NCCP602_00780</name>
</gene>
<accession>A0ABN0SIU3</accession>